<feature type="transmembrane region" description="Helical" evidence="1">
    <location>
        <begin position="317"/>
        <end position="342"/>
    </location>
</feature>
<feature type="transmembrane region" description="Helical" evidence="1">
    <location>
        <begin position="451"/>
        <end position="470"/>
    </location>
</feature>
<accession>A0ABR9BE09</accession>
<keyword evidence="1" id="KW-0812">Transmembrane</keyword>
<feature type="transmembrane region" description="Helical" evidence="1">
    <location>
        <begin position="580"/>
        <end position="599"/>
    </location>
</feature>
<proteinExistence type="predicted"/>
<feature type="transmembrane region" description="Helical" evidence="1">
    <location>
        <begin position="183"/>
        <end position="204"/>
    </location>
</feature>
<dbReference type="RefSeq" id="WP_187719312.1">
    <property type="nucleotide sequence ID" value="NZ_JACTAH010000002.1"/>
</dbReference>
<feature type="transmembrane region" description="Helical" evidence="1">
    <location>
        <begin position="236"/>
        <end position="253"/>
    </location>
</feature>
<gene>
    <name evidence="2" type="ORF">IFO67_16960</name>
</gene>
<feature type="transmembrane region" description="Helical" evidence="1">
    <location>
        <begin position="211"/>
        <end position="230"/>
    </location>
</feature>
<keyword evidence="3" id="KW-1185">Reference proteome</keyword>
<feature type="transmembrane region" description="Helical" evidence="1">
    <location>
        <begin position="50"/>
        <end position="70"/>
    </location>
</feature>
<evidence type="ECO:0000313" key="2">
    <source>
        <dbReference type="EMBL" id="MBD8504583.1"/>
    </source>
</evidence>
<feature type="transmembrane region" description="Helical" evidence="1">
    <location>
        <begin position="647"/>
        <end position="664"/>
    </location>
</feature>
<feature type="transmembrane region" description="Helical" evidence="1">
    <location>
        <begin position="112"/>
        <end position="131"/>
    </location>
</feature>
<comment type="caution">
    <text evidence="2">The sequence shown here is derived from an EMBL/GenBank/DDBJ whole genome shotgun (WGS) entry which is preliminary data.</text>
</comment>
<dbReference type="EMBL" id="JACYTO010000002">
    <property type="protein sequence ID" value="MBD8504583.1"/>
    <property type="molecule type" value="Genomic_DNA"/>
</dbReference>
<feature type="transmembrane region" description="Helical" evidence="1">
    <location>
        <begin position="260"/>
        <end position="281"/>
    </location>
</feature>
<sequence length="730" mass="77283">MGHAATAGLNRWHVLLGLLIAYGSLYPFDFTLPEAWLAALRQLLADTRVWSSRGDVLGNVLLFLPWGMAASWQPGAPARTRLPVLLTGLALATVLQVMQIALPSRDAALSDIVWNAVGLLLGQFALAPWAARMRGRPGSAAGGRALAWGIAGLWLAGETLPFIPSLDLAHIKAGLKAFAAPASPSPAVLLGAFAGVLVLGHLALTQLARRPALIALLATLPVVAAGRILIIHNNPHWLELAAGAAAWLALLLLRTPGRIAAFAFVALLGAVTLAGLEPYTWSSRAAAFNWLPFAAYLNGNMLGNLRELLDTVWHAAALLWLAHAMSARLAGVGGFLMVWVLALETIQLWIPGRSADITPALTTLLVAAAMARLTRQAGPLKMALSAASPAQAPAVAGDYMAAPATGVRPRAMLGWALAAWLAGSALLAWLIGQPGVPYNLRELFLGDGHPLAVAVFILAVFSLGAGPRLALDLAQAASRPALRLALLLSAGGLLTLLLLTVSVTGESLDDIAGSNNRYWWVTEREVWGAWAAEFFRNYLTPEVVAPVERIVRFLALYLPPAAFLAVALAAIELRLPARRIAAMAAVLFPLLWLCKAVAFDWSSTDNLNELIAPDGRYGLGGGGYLYLLLALGAANVALLVRNSPQRWPALVFTAAAVPLSWWLLKMGLAEEIDKYELVYSGPQFLLGPDRVNLLEESALQGRWAALYLALVATGSAGVALARRLRPAAAG</sequence>
<name>A0ABR9BE09_9RHOO</name>
<organism evidence="2 3">
    <name type="scientific">Thauera sedimentorum</name>
    <dbReference type="NCBI Taxonomy" id="2767595"/>
    <lineage>
        <taxon>Bacteria</taxon>
        <taxon>Pseudomonadati</taxon>
        <taxon>Pseudomonadota</taxon>
        <taxon>Betaproteobacteria</taxon>
        <taxon>Rhodocyclales</taxon>
        <taxon>Zoogloeaceae</taxon>
        <taxon>Thauera</taxon>
    </lineage>
</organism>
<feature type="transmembrane region" description="Helical" evidence="1">
    <location>
        <begin position="619"/>
        <end position="640"/>
    </location>
</feature>
<evidence type="ECO:0008006" key="4">
    <source>
        <dbReference type="Google" id="ProtNLM"/>
    </source>
</evidence>
<dbReference type="Proteomes" id="UP000603602">
    <property type="component" value="Unassembled WGS sequence"/>
</dbReference>
<feature type="transmembrane region" description="Helical" evidence="1">
    <location>
        <begin position="412"/>
        <end position="431"/>
    </location>
</feature>
<reference evidence="3" key="1">
    <citation type="submission" date="2023-07" db="EMBL/GenBank/DDBJ databases">
        <title>Thauera sp. CAU 1555 isolated from sand of Yaerae Beach.</title>
        <authorList>
            <person name="Kim W."/>
        </authorList>
    </citation>
    <scope>NUCLEOTIDE SEQUENCE [LARGE SCALE GENOMIC DNA]</scope>
    <source>
        <strain evidence="3">CAU 1555</strain>
    </source>
</reference>
<evidence type="ECO:0000256" key="1">
    <source>
        <dbReference type="SAM" id="Phobius"/>
    </source>
</evidence>
<keyword evidence="1" id="KW-1133">Transmembrane helix</keyword>
<protein>
    <recommendedName>
        <fullName evidence="4">VanZ-like domain-containing protein</fullName>
    </recommendedName>
</protein>
<keyword evidence="1" id="KW-0472">Membrane</keyword>
<evidence type="ECO:0000313" key="3">
    <source>
        <dbReference type="Proteomes" id="UP000603602"/>
    </source>
</evidence>
<feature type="transmembrane region" description="Helical" evidence="1">
    <location>
        <begin position="482"/>
        <end position="503"/>
    </location>
</feature>
<feature type="transmembrane region" description="Helical" evidence="1">
    <location>
        <begin position="143"/>
        <end position="163"/>
    </location>
</feature>
<feature type="transmembrane region" description="Helical" evidence="1">
    <location>
        <begin position="12"/>
        <end position="30"/>
    </location>
</feature>
<feature type="transmembrane region" description="Helical" evidence="1">
    <location>
        <begin position="82"/>
        <end position="100"/>
    </location>
</feature>
<feature type="transmembrane region" description="Helical" evidence="1">
    <location>
        <begin position="550"/>
        <end position="573"/>
    </location>
</feature>
<feature type="transmembrane region" description="Helical" evidence="1">
    <location>
        <begin position="703"/>
        <end position="721"/>
    </location>
</feature>